<dbReference type="EMBL" id="BGZK01000489">
    <property type="protein sequence ID" value="GBP46777.1"/>
    <property type="molecule type" value="Genomic_DNA"/>
</dbReference>
<sequence>MTLSRRDNPEGFHNLCDVGTLVPSGRLDKPYTACRLQRQAPYRFRGFLVRASRTHPVRPGAWIAHNRVFPSFPFTWGEIQKKISARSAIVASAMPDAERRRDAQFAPGT</sequence>
<evidence type="ECO:0000313" key="2">
    <source>
        <dbReference type="Proteomes" id="UP000299102"/>
    </source>
</evidence>
<gene>
    <name evidence="1" type="ORF">EVAR_10745_1</name>
</gene>
<evidence type="ECO:0000313" key="1">
    <source>
        <dbReference type="EMBL" id="GBP46777.1"/>
    </source>
</evidence>
<organism evidence="1 2">
    <name type="scientific">Eumeta variegata</name>
    <name type="common">Bagworm moth</name>
    <name type="synonym">Eumeta japonica</name>
    <dbReference type="NCBI Taxonomy" id="151549"/>
    <lineage>
        <taxon>Eukaryota</taxon>
        <taxon>Metazoa</taxon>
        <taxon>Ecdysozoa</taxon>
        <taxon>Arthropoda</taxon>
        <taxon>Hexapoda</taxon>
        <taxon>Insecta</taxon>
        <taxon>Pterygota</taxon>
        <taxon>Neoptera</taxon>
        <taxon>Endopterygota</taxon>
        <taxon>Lepidoptera</taxon>
        <taxon>Glossata</taxon>
        <taxon>Ditrysia</taxon>
        <taxon>Tineoidea</taxon>
        <taxon>Psychidae</taxon>
        <taxon>Oiketicinae</taxon>
        <taxon>Eumeta</taxon>
    </lineage>
</organism>
<reference evidence="1 2" key="1">
    <citation type="journal article" date="2019" name="Commun. Biol.">
        <title>The bagworm genome reveals a unique fibroin gene that provides high tensile strength.</title>
        <authorList>
            <person name="Kono N."/>
            <person name="Nakamura H."/>
            <person name="Ohtoshi R."/>
            <person name="Tomita M."/>
            <person name="Numata K."/>
            <person name="Arakawa K."/>
        </authorList>
    </citation>
    <scope>NUCLEOTIDE SEQUENCE [LARGE SCALE GENOMIC DNA]</scope>
</reference>
<proteinExistence type="predicted"/>
<dbReference type="AlphaFoldDB" id="A0A4C1W9H1"/>
<comment type="caution">
    <text evidence="1">The sequence shown here is derived from an EMBL/GenBank/DDBJ whole genome shotgun (WGS) entry which is preliminary data.</text>
</comment>
<dbReference type="Proteomes" id="UP000299102">
    <property type="component" value="Unassembled WGS sequence"/>
</dbReference>
<protein>
    <submittedName>
        <fullName evidence="1">Uncharacterized protein</fullName>
    </submittedName>
</protein>
<name>A0A4C1W9H1_EUMVA</name>
<keyword evidence="2" id="KW-1185">Reference proteome</keyword>
<accession>A0A4C1W9H1</accession>